<evidence type="ECO:0000256" key="1">
    <source>
        <dbReference type="SAM" id="Phobius"/>
    </source>
</evidence>
<proteinExistence type="predicted"/>
<keyword evidence="1" id="KW-1133">Transmembrane helix</keyword>
<keyword evidence="3" id="KW-1185">Reference proteome</keyword>
<evidence type="ECO:0000313" key="2">
    <source>
        <dbReference type="EnsemblPlants" id="PAC:32926547.CDS.1"/>
    </source>
</evidence>
<gene>
    <name evidence="2" type="primary">LOC112292851</name>
</gene>
<feature type="transmembrane region" description="Helical" evidence="1">
    <location>
        <begin position="50"/>
        <end position="76"/>
    </location>
</feature>
<evidence type="ECO:0000313" key="3">
    <source>
        <dbReference type="Proteomes" id="UP000006727"/>
    </source>
</evidence>
<reference evidence="2" key="3">
    <citation type="submission" date="2020-12" db="UniProtKB">
        <authorList>
            <consortium name="EnsemblPlants"/>
        </authorList>
    </citation>
    <scope>IDENTIFICATION</scope>
</reference>
<protein>
    <submittedName>
        <fullName evidence="2">Uncharacterized protein</fullName>
    </submittedName>
</protein>
<reference evidence="2 3" key="1">
    <citation type="journal article" date="2008" name="Science">
        <title>The Physcomitrella genome reveals evolutionary insights into the conquest of land by plants.</title>
        <authorList>
            <person name="Rensing S."/>
            <person name="Lang D."/>
            <person name="Zimmer A."/>
            <person name="Terry A."/>
            <person name="Salamov A."/>
            <person name="Shapiro H."/>
            <person name="Nishiyama T."/>
            <person name="Perroud P.-F."/>
            <person name="Lindquist E."/>
            <person name="Kamisugi Y."/>
            <person name="Tanahashi T."/>
            <person name="Sakakibara K."/>
            <person name="Fujita T."/>
            <person name="Oishi K."/>
            <person name="Shin-I T."/>
            <person name="Kuroki Y."/>
            <person name="Toyoda A."/>
            <person name="Suzuki Y."/>
            <person name="Hashimoto A."/>
            <person name="Yamaguchi K."/>
            <person name="Sugano A."/>
            <person name="Kohara Y."/>
            <person name="Fujiyama A."/>
            <person name="Anterola A."/>
            <person name="Aoki S."/>
            <person name="Ashton N."/>
            <person name="Barbazuk W.B."/>
            <person name="Barker E."/>
            <person name="Bennetzen J."/>
            <person name="Bezanilla M."/>
            <person name="Blankenship R."/>
            <person name="Cho S.H."/>
            <person name="Dutcher S."/>
            <person name="Estelle M."/>
            <person name="Fawcett J.A."/>
            <person name="Gundlach H."/>
            <person name="Hanada K."/>
            <person name="Heyl A."/>
            <person name="Hicks K.A."/>
            <person name="Hugh J."/>
            <person name="Lohr M."/>
            <person name="Mayer K."/>
            <person name="Melkozernov A."/>
            <person name="Murata T."/>
            <person name="Nelson D."/>
            <person name="Pils B."/>
            <person name="Prigge M."/>
            <person name="Reiss B."/>
            <person name="Renner T."/>
            <person name="Rombauts S."/>
            <person name="Rushton P."/>
            <person name="Sanderfoot A."/>
            <person name="Schween G."/>
            <person name="Shiu S.-H."/>
            <person name="Stueber K."/>
            <person name="Theodoulou F.L."/>
            <person name="Tu H."/>
            <person name="Van de Peer Y."/>
            <person name="Verrier P.J."/>
            <person name="Waters E."/>
            <person name="Wood A."/>
            <person name="Yang L."/>
            <person name="Cove D."/>
            <person name="Cuming A."/>
            <person name="Hasebe M."/>
            <person name="Lucas S."/>
            <person name="Mishler D.B."/>
            <person name="Reski R."/>
            <person name="Grigoriev I."/>
            <person name="Quatrano R.S."/>
            <person name="Boore J.L."/>
        </authorList>
    </citation>
    <scope>NUCLEOTIDE SEQUENCE [LARGE SCALE GENOMIC DNA]</scope>
    <source>
        <strain evidence="2 3">cv. Gransden 2004</strain>
    </source>
</reference>
<dbReference type="EMBL" id="ABEU02000015">
    <property type="status" value="NOT_ANNOTATED_CDS"/>
    <property type="molecule type" value="Genomic_DNA"/>
</dbReference>
<keyword evidence="1" id="KW-0812">Transmembrane</keyword>
<accession>A0A7I3Z7E1</accession>
<dbReference type="AlphaFoldDB" id="A0A7I3Z7E1"/>
<dbReference type="Gene3D" id="3.10.450.10">
    <property type="match status" value="1"/>
</dbReference>
<reference evidence="2 3" key="2">
    <citation type="journal article" date="2018" name="Plant J.">
        <title>The Physcomitrella patens chromosome-scale assembly reveals moss genome structure and evolution.</title>
        <authorList>
            <person name="Lang D."/>
            <person name="Ullrich K.K."/>
            <person name="Murat F."/>
            <person name="Fuchs J."/>
            <person name="Jenkins J."/>
            <person name="Haas F.B."/>
            <person name="Piednoel M."/>
            <person name="Gundlach H."/>
            <person name="Van Bel M."/>
            <person name="Meyberg R."/>
            <person name="Vives C."/>
            <person name="Morata J."/>
            <person name="Symeonidi A."/>
            <person name="Hiss M."/>
            <person name="Muchero W."/>
            <person name="Kamisugi Y."/>
            <person name="Saleh O."/>
            <person name="Blanc G."/>
            <person name="Decker E.L."/>
            <person name="van Gessel N."/>
            <person name="Grimwood J."/>
            <person name="Hayes R.D."/>
            <person name="Graham S.W."/>
            <person name="Gunter L.E."/>
            <person name="McDaniel S.F."/>
            <person name="Hoernstein S.N.W."/>
            <person name="Larsson A."/>
            <person name="Li F.W."/>
            <person name="Perroud P.F."/>
            <person name="Phillips J."/>
            <person name="Ranjan P."/>
            <person name="Rokshar D.S."/>
            <person name="Rothfels C.J."/>
            <person name="Schneider L."/>
            <person name="Shu S."/>
            <person name="Stevenson D.W."/>
            <person name="Thummler F."/>
            <person name="Tillich M."/>
            <person name="Villarreal Aguilar J.C."/>
            <person name="Widiez T."/>
            <person name="Wong G.K."/>
            <person name="Wymore A."/>
            <person name="Zhang Y."/>
            <person name="Zimmer A.D."/>
            <person name="Quatrano R.S."/>
            <person name="Mayer K.F.X."/>
            <person name="Goodstein D."/>
            <person name="Casacuberta J.M."/>
            <person name="Vandepoele K."/>
            <person name="Reski R."/>
            <person name="Cuming A.C."/>
            <person name="Tuskan G.A."/>
            <person name="Maumus F."/>
            <person name="Salse J."/>
            <person name="Schmutz J."/>
            <person name="Rensing S.A."/>
        </authorList>
    </citation>
    <scope>NUCLEOTIDE SEQUENCE [LARGE SCALE GENOMIC DNA]</scope>
    <source>
        <strain evidence="2 3">cv. Gransden 2004</strain>
    </source>
</reference>
<sequence>MLGGKKEVDVQDTNSLEIDELANFAVAEHLKSQVRGSGCLGYLGLRGLCWVLIANAVAGIFGDVFVVALLHIFVVLGRVSWGLNLLHCESLRRVFGWAYIWLQVDSSCSCSSHRGVWFL</sequence>
<dbReference type="Gramene" id="Pp3c15_24180V3.2">
    <property type="protein sequence ID" value="PAC:32926547.CDS.1"/>
    <property type="gene ID" value="Pp3c15_24180"/>
</dbReference>
<keyword evidence="1" id="KW-0472">Membrane</keyword>
<organism evidence="2 3">
    <name type="scientific">Physcomitrium patens</name>
    <name type="common">Spreading-leaved earth moss</name>
    <name type="synonym">Physcomitrella patens</name>
    <dbReference type="NCBI Taxonomy" id="3218"/>
    <lineage>
        <taxon>Eukaryota</taxon>
        <taxon>Viridiplantae</taxon>
        <taxon>Streptophyta</taxon>
        <taxon>Embryophyta</taxon>
        <taxon>Bryophyta</taxon>
        <taxon>Bryophytina</taxon>
        <taxon>Bryopsida</taxon>
        <taxon>Funariidae</taxon>
        <taxon>Funariales</taxon>
        <taxon>Funariaceae</taxon>
        <taxon>Physcomitrium</taxon>
    </lineage>
</organism>
<name>A0A7I3Z7E1_PHYPA</name>
<dbReference type="EnsemblPlants" id="Pp3c15_24180V3.2">
    <property type="protein sequence ID" value="PAC:32926547.CDS.1"/>
    <property type="gene ID" value="Pp3c15_24180"/>
</dbReference>
<dbReference type="Proteomes" id="UP000006727">
    <property type="component" value="Chromosome 15"/>
</dbReference>